<accession>A0A432L825</accession>
<keyword evidence="1" id="KW-0472">Membrane</keyword>
<dbReference type="RefSeq" id="WP_126660411.1">
    <property type="nucleotide sequence ID" value="NZ_RYYR01000033.1"/>
</dbReference>
<evidence type="ECO:0000313" key="2">
    <source>
        <dbReference type="EMBL" id="RUL48175.1"/>
    </source>
</evidence>
<organism evidence="2 3">
    <name type="scientific">Lysinibacillus antri</name>
    <dbReference type="NCBI Taxonomy" id="2498145"/>
    <lineage>
        <taxon>Bacteria</taxon>
        <taxon>Bacillati</taxon>
        <taxon>Bacillota</taxon>
        <taxon>Bacilli</taxon>
        <taxon>Bacillales</taxon>
        <taxon>Bacillaceae</taxon>
        <taxon>Lysinibacillus</taxon>
    </lineage>
</organism>
<reference evidence="2 3" key="1">
    <citation type="submission" date="2018-12" db="EMBL/GenBank/DDBJ databases">
        <title>Lysinibacillus antri sp. nov., isolated from a cave soil.</title>
        <authorList>
            <person name="Narsing Rao M.P."/>
            <person name="Zhang H."/>
            <person name="Dong Z.-Y."/>
            <person name="Niu X.-K."/>
            <person name="Zhang K."/>
            <person name="Fang B.-Z."/>
            <person name="Kang Y.-Q."/>
            <person name="Xiao M."/>
            <person name="Li W.-J."/>
        </authorList>
    </citation>
    <scope>NUCLEOTIDE SEQUENCE [LARGE SCALE GENOMIC DNA]</scope>
    <source>
        <strain evidence="2 3">SYSU K30002</strain>
    </source>
</reference>
<dbReference type="EMBL" id="RYYR01000033">
    <property type="protein sequence ID" value="RUL48175.1"/>
    <property type="molecule type" value="Genomic_DNA"/>
</dbReference>
<dbReference type="AlphaFoldDB" id="A0A432L825"/>
<protein>
    <submittedName>
        <fullName evidence="2">Uncharacterized protein</fullName>
    </submittedName>
</protein>
<keyword evidence="1" id="KW-0812">Transmembrane</keyword>
<evidence type="ECO:0000313" key="3">
    <source>
        <dbReference type="Proteomes" id="UP000287910"/>
    </source>
</evidence>
<comment type="caution">
    <text evidence="2">The sequence shown here is derived from an EMBL/GenBank/DDBJ whole genome shotgun (WGS) entry which is preliminary data.</text>
</comment>
<keyword evidence="1" id="KW-1133">Transmembrane helix</keyword>
<proteinExistence type="predicted"/>
<keyword evidence="3" id="KW-1185">Reference proteome</keyword>
<evidence type="ECO:0000256" key="1">
    <source>
        <dbReference type="SAM" id="Phobius"/>
    </source>
</evidence>
<feature type="transmembrane region" description="Helical" evidence="1">
    <location>
        <begin position="64"/>
        <end position="84"/>
    </location>
</feature>
<name>A0A432L825_9BACI</name>
<feature type="transmembrane region" description="Helical" evidence="1">
    <location>
        <begin position="12"/>
        <end position="34"/>
    </location>
</feature>
<feature type="transmembrane region" description="Helical" evidence="1">
    <location>
        <begin position="40"/>
        <end position="57"/>
    </location>
</feature>
<gene>
    <name evidence="2" type="ORF">EK386_17185</name>
</gene>
<sequence length="90" mass="10628">MRRKQIKERENKITELTIVSIFAFCIVIALLSLISIQPNVTNISFYILLFFVITGIYKPLRMSVLKMLISFFRLIFMMIKSIFYKNRISG</sequence>
<dbReference type="Proteomes" id="UP000287910">
    <property type="component" value="Unassembled WGS sequence"/>
</dbReference>